<evidence type="ECO:0000313" key="2">
    <source>
        <dbReference type="Proteomes" id="UP000032458"/>
    </source>
</evidence>
<protein>
    <submittedName>
        <fullName evidence="1">Uncharacterized protein</fullName>
    </submittedName>
</protein>
<keyword evidence="2" id="KW-1185">Reference proteome</keyword>
<evidence type="ECO:0000313" key="1">
    <source>
        <dbReference type="EMBL" id="KIZ16759.1"/>
    </source>
</evidence>
<comment type="caution">
    <text evidence="1">The sequence shown here is derived from an EMBL/GenBank/DDBJ whole genome shotgun (WGS) entry which is preliminary data.</text>
</comment>
<dbReference type="PATRIC" id="fig|1240678.4.peg.3634"/>
<dbReference type="Proteomes" id="UP000032458">
    <property type="component" value="Unassembled WGS sequence"/>
</dbReference>
<accession>A0A0D7CKM6</accession>
<proteinExistence type="predicted"/>
<organism evidence="1 2">
    <name type="scientific">Streptomyces natalensis ATCC 27448</name>
    <dbReference type="NCBI Taxonomy" id="1240678"/>
    <lineage>
        <taxon>Bacteria</taxon>
        <taxon>Bacillati</taxon>
        <taxon>Actinomycetota</taxon>
        <taxon>Actinomycetes</taxon>
        <taxon>Kitasatosporales</taxon>
        <taxon>Streptomycetaceae</taxon>
        <taxon>Streptomyces</taxon>
    </lineage>
</organism>
<dbReference type="AlphaFoldDB" id="A0A0D7CKM6"/>
<gene>
    <name evidence="1" type="ORF">SNA_17265</name>
</gene>
<reference evidence="1 2" key="1">
    <citation type="submission" date="2014-09" db="EMBL/GenBank/DDBJ databases">
        <title>Draft genome sequence of Streptomyces natalensis ATCC 27448, producer of the antifungal pimaricin.</title>
        <authorList>
            <person name="Mendes M.V."/>
            <person name="Beites T."/>
            <person name="Pires S."/>
            <person name="Santos C.L."/>
            <person name="Moradas-Ferreira P."/>
        </authorList>
    </citation>
    <scope>NUCLEOTIDE SEQUENCE [LARGE SCALE GENOMIC DNA]</scope>
    <source>
        <strain evidence="1 2">ATCC 27448</strain>
    </source>
</reference>
<name>A0A0D7CKM6_9ACTN</name>
<dbReference type="EMBL" id="JRKI01000026">
    <property type="protein sequence ID" value="KIZ16759.1"/>
    <property type="molecule type" value="Genomic_DNA"/>
</dbReference>
<sequence>MFDYLTPTDVVRHLRTQSVTEESAGADSVLSVLDSLEKAIAGLTVDDVQALDEAEAWRGHNRPHQPAYFRRLP</sequence>
<dbReference type="RefSeq" id="WP_030064649.1">
    <property type="nucleotide sequence ID" value="NZ_JRKI01000026.1"/>
</dbReference>